<gene>
    <name evidence="2" type="primary">ALKBH1</name>
</gene>
<reference evidence="2 3" key="1">
    <citation type="journal article" date="2011" name="Proc. Natl. Acad. Sci. U.S.A.">
        <title>Genetic diversity and population structure of the endangered marsupial Sarcophilus harrisii (Tasmanian devil).</title>
        <authorList>
            <person name="Miller W."/>
            <person name="Hayes V.M."/>
            <person name="Ratan A."/>
            <person name="Petersen D.C."/>
            <person name="Wittekindt N.E."/>
            <person name="Miller J."/>
            <person name="Walenz B."/>
            <person name="Knight J."/>
            <person name="Qi J."/>
            <person name="Zhao F."/>
            <person name="Wang Q."/>
            <person name="Bedoya-Reina O.C."/>
            <person name="Katiyar N."/>
            <person name="Tomsho L.P."/>
            <person name="Kasson L.M."/>
            <person name="Hardie R.A."/>
            <person name="Woodbridge P."/>
            <person name="Tindall E.A."/>
            <person name="Bertelsen M.F."/>
            <person name="Dixon D."/>
            <person name="Pyecroft S."/>
            <person name="Helgen K.M."/>
            <person name="Lesk A.M."/>
            <person name="Pringle T.H."/>
            <person name="Patterson N."/>
            <person name="Zhang Y."/>
            <person name="Kreiss A."/>
            <person name="Woods G.M."/>
            <person name="Jones M.E."/>
            <person name="Schuster S.C."/>
        </authorList>
    </citation>
    <scope>NUCLEOTIDE SEQUENCE [LARGE SCALE GENOMIC DNA]</scope>
</reference>
<dbReference type="GO" id="GO:0035516">
    <property type="term" value="F:broad specificity oxidative DNA demethylase activity"/>
    <property type="evidence" value="ECO:0007669"/>
    <property type="project" value="TreeGrafter"/>
</dbReference>
<name>A0A7N4NKM3_SARHA</name>
<evidence type="ECO:0000313" key="2">
    <source>
        <dbReference type="Ensembl" id="ENSSHAP00000024788.1"/>
    </source>
</evidence>
<comment type="cofactor">
    <cofactor evidence="1">
        <name>Fe(2+)</name>
        <dbReference type="ChEBI" id="CHEBI:29033"/>
    </cofactor>
</comment>
<reference evidence="2" key="2">
    <citation type="submission" date="2025-08" db="UniProtKB">
        <authorList>
            <consortium name="Ensembl"/>
        </authorList>
    </citation>
    <scope>IDENTIFICATION</scope>
</reference>
<protein>
    <submittedName>
        <fullName evidence="2">AlkB homolog 1, histone H2A dioxygenase</fullName>
    </submittedName>
</protein>
<dbReference type="GO" id="GO:0035515">
    <property type="term" value="F:oxidative RNA demethylase activity"/>
    <property type="evidence" value="ECO:0007669"/>
    <property type="project" value="TreeGrafter"/>
</dbReference>
<dbReference type="PANTHER" id="PTHR16557:SF2">
    <property type="entry name" value="NUCLEIC ACID DIOXYGENASE ALKBH1"/>
    <property type="match status" value="1"/>
</dbReference>
<dbReference type="GO" id="GO:0008198">
    <property type="term" value="F:ferrous iron binding"/>
    <property type="evidence" value="ECO:0007669"/>
    <property type="project" value="TreeGrafter"/>
</dbReference>
<evidence type="ECO:0000256" key="1">
    <source>
        <dbReference type="ARBA" id="ARBA00001954"/>
    </source>
</evidence>
<proteinExistence type="predicted"/>
<dbReference type="GeneTree" id="ENSGT00390000004599"/>
<reference evidence="2" key="3">
    <citation type="submission" date="2025-09" db="UniProtKB">
        <authorList>
            <consortium name="Ensembl"/>
        </authorList>
    </citation>
    <scope>IDENTIFICATION</scope>
</reference>
<keyword evidence="3" id="KW-1185">Reference proteome</keyword>
<dbReference type="GO" id="GO:0005634">
    <property type="term" value="C:nucleus"/>
    <property type="evidence" value="ECO:0007669"/>
    <property type="project" value="TreeGrafter"/>
</dbReference>
<dbReference type="InterPro" id="IPR004574">
    <property type="entry name" value="Alkb"/>
</dbReference>
<dbReference type="Proteomes" id="UP000007648">
    <property type="component" value="Unassembled WGS sequence"/>
</dbReference>
<evidence type="ECO:0000313" key="3">
    <source>
        <dbReference type="Proteomes" id="UP000007648"/>
    </source>
</evidence>
<dbReference type="PANTHER" id="PTHR16557">
    <property type="entry name" value="ALKYLATED DNA REPAIR PROTEIN ALKB-RELATED"/>
    <property type="match status" value="1"/>
</dbReference>
<organism evidence="2 3">
    <name type="scientific">Sarcophilus harrisii</name>
    <name type="common">Tasmanian devil</name>
    <name type="synonym">Sarcophilus laniarius</name>
    <dbReference type="NCBI Taxonomy" id="9305"/>
    <lineage>
        <taxon>Eukaryota</taxon>
        <taxon>Metazoa</taxon>
        <taxon>Chordata</taxon>
        <taxon>Craniata</taxon>
        <taxon>Vertebrata</taxon>
        <taxon>Euteleostomi</taxon>
        <taxon>Mammalia</taxon>
        <taxon>Metatheria</taxon>
        <taxon>Dasyuromorphia</taxon>
        <taxon>Dasyuridae</taxon>
        <taxon>Sarcophilus</taxon>
    </lineage>
</organism>
<dbReference type="GO" id="GO:0035513">
    <property type="term" value="P:oxidative RNA demethylation"/>
    <property type="evidence" value="ECO:0007669"/>
    <property type="project" value="TreeGrafter"/>
</dbReference>
<dbReference type="AlphaFoldDB" id="A0A7N4NKM3"/>
<sequence length="187" mass="21100">MMGTMGKMAALAAEPGEDAFRKLFRFYRQSRPGTADLGAVIDFTQASPARGTCPKVLSSPLSVSSVSEQDACRAGLQPVSKWKAYGLEGYPGFIFIPNPFLPGYQRHWVKQCLKLYSRKPNVCNLDKHMVAEEIPDLWGQSQELLRHIQLITTRLSLQTWLTSQNKWLPHVDFRTSKLRLESSITTD</sequence>
<accession>A0A7N4NKM3</accession>
<dbReference type="GO" id="GO:0005737">
    <property type="term" value="C:cytoplasm"/>
    <property type="evidence" value="ECO:0007669"/>
    <property type="project" value="TreeGrafter"/>
</dbReference>
<dbReference type="Ensembl" id="ENSSHAT00000026295.1">
    <property type="protein sequence ID" value="ENSSHAP00000024788.1"/>
    <property type="gene ID" value="ENSSHAG00000017615.2"/>
</dbReference>